<protein>
    <submittedName>
        <fullName evidence="2">Uncharacterized protein</fullName>
    </submittedName>
</protein>
<keyword evidence="3" id="KW-1185">Reference proteome</keyword>
<comment type="caution">
    <text evidence="2">The sequence shown here is derived from an EMBL/GenBank/DDBJ whole genome shotgun (WGS) entry which is preliminary data.</text>
</comment>
<evidence type="ECO:0000313" key="3">
    <source>
        <dbReference type="Proteomes" id="UP001190700"/>
    </source>
</evidence>
<dbReference type="EMBL" id="LGRX02011595">
    <property type="protein sequence ID" value="KAK3268770.1"/>
    <property type="molecule type" value="Genomic_DNA"/>
</dbReference>
<dbReference type="Proteomes" id="UP001190700">
    <property type="component" value="Unassembled WGS sequence"/>
</dbReference>
<dbReference type="AlphaFoldDB" id="A0AAE0G059"/>
<reference evidence="2 3" key="1">
    <citation type="journal article" date="2015" name="Genome Biol. Evol.">
        <title>Comparative Genomics of a Bacterivorous Green Alga Reveals Evolutionary Causalities and Consequences of Phago-Mixotrophic Mode of Nutrition.</title>
        <authorList>
            <person name="Burns J.A."/>
            <person name="Paasch A."/>
            <person name="Narechania A."/>
            <person name="Kim E."/>
        </authorList>
    </citation>
    <scope>NUCLEOTIDE SEQUENCE [LARGE SCALE GENOMIC DNA]</scope>
    <source>
        <strain evidence="2 3">PLY_AMNH</strain>
    </source>
</reference>
<proteinExistence type="predicted"/>
<name>A0AAE0G059_9CHLO</name>
<gene>
    <name evidence="2" type="ORF">CYMTET_22742</name>
</gene>
<sequence>MSTITFKIPAFTATGGFSIPDKDVILDRLNAVDVRQRPKVSRFGVDNGWIPQSARGGGVSKEKRDLITKLVGRMRELGCNIDHRERILKAEHRSDVLMERLQRLGVVFDARNRVGFVPETTGVVESAEILHDSDDQEQHHVDMENSDDSAGVTDRWRRNNLVGGFGTNGNLANHDMDDILAVDHQYPLNHLSECSLMDGIMACGAMLCGQLPSPADGAYWEEANENVDIIVEDVMEGLKGTHIVAGEEMNTPTEDGLAVPDFLFQELSLLVDMEPQVRLATESVEEMPLCWSEPNLATPAFTLCAPEVGEVSARPSEPLLTHGKAGKPGKRVQEVCGSCPRSMARMASPRSGARRRDTYEVVKTARGEDLRPKEYYFYFTVKRLVRRWMLDCKFAKQRASPKSRACENACAMSSPHAKRVNEHPMVGGRLLRETPSKNPEKPGMVRSGMAVEYGEDDGQAKKHDKQ</sequence>
<evidence type="ECO:0000313" key="2">
    <source>
        <dbReference type="EMBL" id="KAK3268770.1"/>
    </source>
</evidence>
<accession>A0AAE0G059</accession>
<organism evidence="2 3">
    <name type="scientific">Cymbomonas tetramitiformis</name>
    <dbReference type="NCBI Taxonomy" id="36881"/>
    <lineage>
        <taxon>Eukaryota</taxon>
        <taxon>Viridiplantae</taxon>
        <taxon>Chlorophyta</taxon>
        <taxon>Pyramimonadophyceae</taxon>
        <taxon>Pyramimonadales</taxon>
        <taxon>Pyramimonadaceae</taxon>
        <taxon>Cymbomonas</taxon>
    </lineage>
</organism>
<feature type="region of interest" description="Disordered" evidence="1">
    <location>
        <begin position="427"/>
        <end position="466"/>
    </location>
</feature>
<feature type="compositionally biased region" description="Basic and acidic residues" evidence="1">
    <location>
        <begin position="430"/>
        <end position="440"/>
    </location>
</feature>
<evidence type="ECO:0000256" key="1">
    <source>
        <dbReference type="SAM" id="MobiDB-lite"/>
    </source>
</evidence>